<keyword evidence="3 4" id="KW-0732">Signal</keyword>
<dbReference type="InterPro" id="IPR018900">
    <property type="entry name" value="Curli_CsgE"/>
</dbReference>
<keyword evidence="6" id="KW-1185">Reference proteome</keyword>
<evidence type="ECO:0000313" key="6">
    <source>
        <dbReference type="Proteomes" id="UP000286912"/>
    </source>
</evidence>
<feature type="signal peptide" evidence="4">
    <location>
        <begin position="1"/>
        <end position="25"/>
    </location>
</feature>
<evidence type="ECO:0000256" key="1">
    <source>
        <dbReference type="ARBA" id="ARBA00003989"/>
    </source>
</evidence>
<proteinExistence type="predicted"/>
<name>A0A3S0YL13_9GAMM</name>
<dbReference type="EMBL" id="RZHD01000004">
    <property type="protein sequence ID" value="RUR47968.1"/>
    <property type="molecule type" value="Genomic_DNA"/>
</dbReference>
<dbReference type="Pfam" id="PF10627">
    <property type="entry name" value="CsgE"/>
    <property type="match status" value="1"/>
</dbReference>
<comment type="caution">
    <text evidence="5">The sequence shown here is derived from an EMBL/GenBank/DDBJ whole genome shotgun (WGS) entry which is preliminary data.</text>
</comment>
<accession>A0A3S0YL13</accession>
<dbReference type="Proteomes" id="UP000286912">
    <property type="component" value="Unassembled WGS sequence"/>
</dbReference>
<organism evidence="5 6">
    <name type="scientific">Vreelandella populi</name>
    <dbReference type="NCBI Taxonomy" id="2498858"/>
    <lineage>
        <taxon>Bacteria</taxon>
        <taxon>Pseudomonadati</taxon>
        <taxon>Pseudomonadota</taxon>
        <taxon>Gammaproteobacteria</taxon>
        <taxon>Oceanospirillales</taxon>
        <taxon>Halomonadaceae</taxon>
        <taxon>Vreelandella</taxon>
    </lineage>
</organism>
<comment type="function">
    <text evidence="1">May be involved in the biogenesis of curli organelles.</text>
</comment>
<protein>
    <recommendedName>
        <fullName evidence="2">Curli production assembly/transport component CsgE</fullName>
    </recommendedName>
</protein>
<evidence type="ECO:0000313" key="5">
    <source>
        <dbReference type="EMBL" id="RUR47968.1"/>
    </source>
</evidence>
<feature type="chain" id="PRO_5018696814" description="Curli production assembly/transport component CsgE" evidence="4">
    <location>
        <begin position="26"/>
        <end position="172"/>
    </location>
</feature>
<gene>
    <name evidence="5" type="ORF">ELY37_06840</name>
</gene>
<sequence length="172" mass="19009">MRRLLRCLTPLYIFFLLTLSSLVTSDARSLADATPVKEPKGIDSINQLSSSAGFEEENAKSTDSELTKAMVDSTLTTAGKAFYRAFNQHAMGNTIIGNASITIQERPDARWGSQIWVTDGSRIYFRTQLSPRVSEADRAAEEAVQIVEEALLRQQIASAPNSDKDLESEEIH</sequence>
<dbReference type="RefSeq" id="WP_126981572.1">
    <property type="nucleotide sequence ID" value="NZ_RZHD01000004.1"/>
</dbReference>
<evidence type="ECO:0000256" key="3">
    <source>
        <dbReference type="ARBA" id="ARBA00022729"/>
    </source>
</evidence>
<dbReference type="AlphaFoldDB" id="A0A3S0YL13"/>
<reference evidence="5 6" key="1">
    <citation type="submission" date="2018-12" db="EMBL/GenBank/DDBJ databases">
        <title>three novel Halomonas strain isolated from plants.</title>
        <authorList>
            <person name="Sun C."/>
        </authorList>
    </citation>
    <scope>NUCLEOTIDE SEQUENCE [LARGE SCALE GENOMIC DNA]</scope>
    <source>
        <strain evidence="5 6">RC</strain>
    </source>
</reference>
<evidence type="ECO:0000256" key="4">
    <source>
        <dbReference type="SAM" id="SignalP"/>
    </source>
</evidence>
<evidence type="ECO:0000256" key="2">
    <source>
        <dbReference type="ARBA" id="ARBA00014024"/>
    </source>
</evidence>
<dbReference type="OrthoDB" id="6869495at2"/>